<evidence type="ECO:0000259" key="1">
    <source>
        <dbReference type="Pfam" id="PF21926"/>
    </source>
</evidence>
<proteinExistence type="predicted"/>
<dbReference type="SUPFAM" id="SSF55729">
    <property type="entry name" value="Acyl-CoA N-acyltransferases (Nat)"/>
    <property type="match status" value="1"/>
</dbReference>
<dbReference type="Proteomes" id="UP000184335">
    <property type="component" value="Unassembled WGS sequence"/>
</dbReference>
<gene>
    <name evidence="2" type="ORF">SAMN05443429_1068</name>
</gene>
<dbReference type="EMBL" id="FQYI01000006">
    <property type="protein sequence ID" value="SHI89582.1"/>
    <property type="molecule type" value="Genomic_DNA"/>
</dbReference>
<accession>A0A1M6EVX0</accession>
<dbReference type="Pfam" id="PF21926">
    <property type="entry name" value="FeeM"/>
    <property type="match status" value="1"/>
</dbReference>
<dbReference type="AlphaFoldDB" id="A0A1M6EVX0"/>
<protein>
    <recommendedName>
        <fullName evidence="1">N-acyl amino acid synthase FeeM catalytic core domain-containing protein</fullName>
    </recommendedName>
</protein>
<dbReference type="OrthoDB" id="1160046at2"/>
<dbReference type="RefSeq" id="WP_073179572.1">
    <property type="nucleotide sequence ID" value="NZ_FQYI01000006.1"/>
</dbReference>
<reference evidence="2 3" key="1">
    <citation type="submission" date="2016-11" db="EMBL/GenBank/DDBJ databases">
        <authorList>
            <person name="Jaros S."/>
            <person name="Januszkiewicz K."/>
            <person name="Wedrychowicz H."/>
        </authorList>
    </citation>
    <scope>NUCLEOTIDE SEQUENCE [LARGE SCALE GENOMIC DNA]</scope>
    <source>
        <strain evidence="2 3">DSM 25479</strain>
    </source>
</reference>
<sequence length="214" mass="24558">MLNYYSLDRQNLFELAKFVVEENYSHHLINNRLLDKEVDEIYLEELKLDNSKIFVSMDQHSIVGSIRVSKWNGKEVLPMQKLFNINIDGLRQDNKYNVWHIGRFAIKKGIDKTGFNVFKTLMVCAINEVCQNEDCFALAECDAKLLRVLKLLGIEAITLADSIDYLGSETIPVLLTYTGLKKFLDNNSHLLPQNMNSTRAWATLHQSVVFQATA</sequence>
<dbReference type="InterPro" id="IPR016181">
    <property type="entry name" value="Acyl_CoA_acyltransferase"/>
</dbReference>
<dbReference type="STRING" id="1118202.SAMN05443429_1068"/>
<dbReference type="InterPro" id="IPR054597">
    <property type="entry name" value="FeeM_cat"/>
</dbReference>
<name>A0A1M6EVX0_9FLAO</name>
<feature type="domain" description="N-acyl amino acid synthase FeeM catalytic core" evidence="1">
    <location>
        <begin position="38"/>
        <end position="136"/>
    </location>
</feature>
<evidence type="ECO:0000313" key="2">
    <source>
        <dbReference type="EMBL" id="SHI89582.1"/>
    </source>
</evidence>
<organism evidence="2 3">
    <name type="scientific">Cruoricaptor ignavus</name>
    <dbReference type="NCBI Taxonomy" id="1118202"/>
    <lineage>
        <taxon>Bacteria</taxon>
        <taxon>Pseudomonadati</taxon>
        <taxon>Bacteroidota</taxon>
        <taxon>Flavobacteriia</taxon>
        <taxon>Flavobacteriales</taxon>
        <taxon>Weeksellaceae</taxon>
        <taxon>Cruoricaptor</taxon>
    </lineage>
</organism>
<dbReference type="Gene3D" id="3.40.630.30">
    <property type="match status" value="1"/>
</dbReference>
<evidence type="ECO:0000313" key="3">
    <source>
        <dbReference type="Proteomes" id="UP000184335"/>
    </source>
</evidence>
<keyword evidence="3" id="KW-1185">Reference proteome</keyword>